<dbReference type="AlphaFoldDB" id="A0A382U2D8"/>
<reference evidence="1" key="1">
    <citation type="submission" date="2018-05" db="EMBL/GenBank/DDBJ databases">
        <authorList>
            <person name="Lanie J.A."/>
            <person name="Ng W.-L."/>
            <person name="Kazmierczak K.M."/>
            <person name="Andrzejewski T.M."/>
            <person name="Davidsen T.M."/>
            <person name="Wayne K.J."/>
            <person name="Tettelin H."/>
            <person name="Glass J.I."/>
            <person name="Rusch D."/>
            <person name="Podicherti R."/>
            <person name="Tsui H.-C.T."/>
            <person name="Winkler M.E."/>
        </authorList>
    </citation>
    <scope>NUCLEOTIDE SEQUENCE</scope>
</reference>
<name>A0A382U2D8_9ZZZZ</name>
<sequence>MQSCYIGHLFGKITPDKKYWLCCGNVPSIGSYDED</sequence>
<feature type="non-terminal residue" evidence="1">
    <location>
        <position position="35"/>
    </location>
</feature>
<proteinExistence type="predicted"/>
<dbReference type="EMBL" id="UINC01140597">
    <property type="protein sequence ID" value="SVD27838.1"/>
    <property type="molecule type" value="Genomic_DNA"/>
</dbReference>
<protein>
    <submittedName>
        <fullName evidence="1">Uncharacterized protein</fullName>
    </submittedName>
</protein>
<gene>
    <name evidence="1" type="ORF">METZ01_LOCUS380692</name>
</gene>
<organism evidence="1">
    <name type="scientific">marine metagenome</name>
    <dbReference type="NCBI Taxonomy" id="408172"/>
    <lineage>
        <taxon>unclassified sequences</taxon>
        <taxon>metagenomes</taxon>
        <taxon>ecological metagenomes</taxon>
    </lineage>
</organism>
<accession>A0A382U2D8</accession>
<evidence type="ECO:0000313" key="1">
    <source>
        <dbReference type="EMBL" id="SVD27838.1"/>
    </source>
</evidence>